<gene>
    <name evidence="2" type="ORF">AC578_6069</name>
</gene>
<organism evidence="2 3">
    <name type="scientific">Pseudocercospora eumusae</name>
    <dbReference type="NCBI Taxonomy" id="321146"/>
    <lineage>
        <taxon>Eukaryota</taxon>
        <taxon>Fungi</taxon>
        <taxon>Dikarya</taxon>
        <taxon>Ascomycota</taxon>
        <taxon>Pezizomycotina</taxon>
        <taxon>Dothideomycetes</taxon>
        <taxon>Dothideomycetidae</taxon>
        <taxon>Mycosphaerellales</taxon>
        <taxon>Mycosphaerellaceae</taxon>
        <taxon>Pseudocercospora</taxon>
    </lineage>
</organism>
<keyword evidence="3" id="KW-1185">Reference proteome</keyword>
<dbReference type="Proteomes" id="UP000070133">
    <property type="component" value="Unassembled WGS sequence"/>
</dbReference>
<name>A0A139HVB9_9PEZI</name>
<protein>
    <submittedName>
        <fullName evidence="2">Uncharacterized protein</fullName>
    </submittedName>
</protein>
<accession>A0A139HVB9</accession>
<sequence length="164" mass="18161">MSTSQEDQMLSSTENSDEEITTPVEQTANTAQVLSPPDSQHRETRSSSSTNMPTSASGSSIANSNGKRPLQTISNGADDMEELQAMANGKARADQVVKTHPSGYQFSRVEDEPGYAWLNKKAQDEYQRAWDQLTHKDAMVKNRFGDTFEMVEKERAIAASLEQK</sequence>
<reference evidence="2 3" key="1">
    <citation type="submission" date="2015-07" db="EMBL/GenBank/DDBJ databases">
        <title>Comparative genomics of the Sigatoka disease complex on banana suggests a link between parallel evolutionary changes in Pseudocercospora fijiensis and Pseudocercospora eumusae and increased virulence on the banana host.</title>
        <authorList>
            <person name="Chang T.-C."/>
            <person name="Salvucci A."/>
            <person name="Crous P.W."/>
            <person name="Stergiopoulos I."/>
        </authorList>
    </citation>
    <scope>NUCLEOTIDE SEQUENCE [LARGE SCALE GENOMIC DNA]</scope>
    <source>
        <strain evidence="2 3">CBS 114824</strain>
    </source>
</reference>
<evidence type="ECO:0000313" key="2">
    <source>
        <dbReference type="EMBL" id="KXT06421.1"/>
    </source>
</evidence>
<dbReference type="OrthoDB" id="5377039at2759"/>
<comment type="caution">
    <text evidence="2">The sequence shown here is derived from an EMBL/GenBank/DDBJ whole genome shotgun (WGS) entry which is preliminary data.</text>
</comment>
<proteinExistence type="predicted"/>
<feature type="region of interest" description="Disordered" evidence="1">
    <location>
        <begin position="1"/>
        <end position="79"/>
    </location>
</feature>
<dbReference type="EMBL" id="LFZN01000006">
    <property type="protein sequence ID" value="KXT06421.1"/>
    <property type="molecule type" value="Genomic_DNA"/>
</dbReference>
<evidence type="ECO:0000256" key="1">
    <source>
        <dbReference type="SAM" id="MobiDB-lite"/>
    </source>
</evidence>
<feature type="compositionally biased region" description="Polar residues" evidence="1">
    <location>
        <begin position="1"/>
        <end position="14"/>
    </location>
</feature>
<feature type="compositionally biased region" description="Low complexity" evidence="1">
    <location>
        <begin position="46"/>
        <end position="66"/>
    </location>
</feature>
<evidence type="ECO:0000313" key="3">
    <source>
        <dbReference type="Proteomes" id="UP000070133"/>
    </source>
</evidence>
<dbReference type="AlphaFoldDB" id="A0A139HVB9"/>
<feature type="compositionally biased region" description="Polar residues" evidence="1">
    <location>
        <begin position="23"/>
        <end position="33"/>
    </location>
</feature>